<accession>A0ABQ3UPI7</accession>
<proteinExistence type="inferred from homology"/>
<dbReference type="Gene3D" id="1.10.540.10">
    <property type="entry name" value="Acyl-CoA dehydrogenase/oxidase, N-terminal domain"/>
    <property type="match status" value="1"/>
</dbReference>
<dbReference type="InterPro" id="IPR037069">
    <property type="entry name" value="AcylCoA_DH/ox_N_sf"/>
</dbReference>
<evidence type="ECO:0000259" key="8">
    <source>
        <dbReference type="Pfam" id="PF02771"/>
    </source>
</evidence>
<dbReference type="Gene3D" id="2.40.110.10">
    <property type="entry name" value="Butyryl-CoA Dehydrogenase, subunit A, domain 2"/>
    <property type="match status" value="1"/>
</dbReference>
<evidence type="ECO:0000256" key="5">
    <source>
        <dbReference type="RuleBase" id="RU362125"/>
    </source>
</evidence>
<evidence type="ECO:0000313" key="10">
    <source>
        <dbReference type="Proteomes" id="UP000654345"/>
    </source>
</evidence>
<dbReference type="SUPFAM" id="SSF56645">
    <property type="entry name" value="Acyl-CoA dehydrogenase NM domain-like"/>
    <property type="match status" value="1"/>
</dbReference>
<dbReference type="Gene3D" id="1.20.140.10">
    <property type="entry name" value="Butyryl-CoA Dehydrogenase, subunit A, domain 3"/>
    <property type="match status" value="1"/>
</dbReference>
<dbReference type="Pfam" id="PF02770">
    <property type="entry name" value="Acyl-CoA_dh_M"/>
    <property type="match status" value="1"/>
</dbReference>
<evidence type="ECO:0000256" key="1">
    <source>
        <dbReference type="ARBA" id="ARBA00001974"/>
    </source>
</evidence>
<dbReference type="InterPro" id="IPR009100">
    <property type="entry name" value="AcylCoA_DH/oxidase_NM_dom_sf"/>
</dbReference>
<name>A0ABQ3UPI7_9CHLR</name>
<dbReference type="InterPro" id="IPR046373">
    <property type="entry name" value="Acyl-CoA_Oxase/DH_mid-dom_sf"/>
</dbReference>
<keyword evidence="4 5" id="KW-0274">FAD</keyword>
<organism evidence="9 10">
    <name type="scientific">Ktedonobacter robiniae</name>
    <dbReference type="NCBI Taxonomy" id="2778365"/>
    <lineage>
        <taxon>Bacteria</taxon>
        <taxon>Bacillati</taxon>
        <taxon>Chloroflexota</taxon>
        <taxon>Ktedonobacteria</taxon>
        <taxon>Ktedonobacterales</taxon>
        <taxon>Ktedonobacteraceae</taxon>
        <taxon>Ktedonobacter</taxon>
    </lineage>
</organism>
<reference evidence="9 10" key="1">
    <citation type="journal article" date="2021" name="Int. J. Syst. Evol. Microbiol.">
        <title>Reticulibacter mediterranei gen. nov., sp. nov., within the new family Reticulibacteraceae fam. nov., and Ktedonospora formicarum gen. nov., sp. nov., Ktedonobacter robiniae sp. nov., Dictyobacter formicarum sp. nov. and Dictyobacter arantiisoli sp. nov., belonging to the class Ktedonobacteria.</title>
        <authorList>
            <person name="Yabe S."/>
            <person name="Zheng Y."/>
            <person name="Wang C.M."/>
            <person name="Sakai Y."/>
            <person name="Abe K."/>
            <person name="Yokota A."/>
            <person name="Donadio S."/>
            <person name="Cavaletti L."/>
            <person name="Monciardini P."/>
        </authorList>
    </citation>
    <scope>NUCLEOTIDE SEQUENCE [LARGE SCALE GENOMIC DNA]</scope>
    <source>
        <strain evidence="9 10">SOSP1-30</strain>
    </source>
</reference>
<dbReference type="InterPro" id="IPR006089">
    <property type="entry name" value="Acyl-CoA_DH_CS"/>
</dbReference>
<dbReference type="RefSeq" id="WP_201371341.1">
    <property type="nucleotide sequence ID" value="NZ_BNJG01000001.1"/>
</dbReference>
<evidence type="ECO:0000256" key="4">
    <source>
        <dbReference type="ARBA" id="ARBA00022827"/>
    </source>
</evidence>
<sequence>MAVSHVSEDEKALIEAIREIAQERVAPRAAEIDHSGEFPWDMKELLASHDILAMPFPEEYGGIGASELAISMAVEELSRCCATTGLILAVQQLGSMPILLAGNDEQKRKYFPRLASGEWLAAFGLTEAGSGSDAAAMQTFAVRKGDKYILNGSKRFITNGGLAQVNSIFAITDPQAGTRGISAFIVEKDFPGFSVGRIEDKMGIKGSQTAELIFENCEVPAENLLGGEGEGFKIAMRTLDRTRIGIGAQALGIAQGALDLAVAYAKQRVQFKKPIAENQGIQFMLADMATKVEAARLLVYYASELVDNGDEQFSKYSSMAKMFASDAAMDVTNDAIQVLGGYGYMKEYPAERMLRDAKITQIYEGTNQIQRLVIARALLSERNS</sequence>
<gene>
    <name evidence="9" type="ORF">KSB_31340</name>
</gene>
<dbReference type="Pfam" id="PF00441">
    <property type="entry name" value="Acyl-CoA_dh_1"/>
    <property type="match status" value="1"/>
</dbReference>
<comment type="caution">
    <text evidence="9">The sequence shown here is derived from an EMBL/GenBank/DDBJ whole genome shotgun (WGS) entry which is preliminary data.</text>
</comment>
<dbReference type="SUPFAM" id="SSF47203">
    <property type="entry name" value="Acyl-CoA dehydrogenase C-terminal domain-like"/>
    <property type="match status" value="1"/>
</dbReference>
<evidence type="ECO:0000259" key="6">
    <source>
        <dbReference type="Pfam" id="PF00441"/>
    </source>
</evidence>
<dbReference type="Pfam" id="PF02771">
    <property type="entry name" value="Acyl-CoA_dh_N"/>
    <property type="match status" value="1"/>
</dbReference>
<keyword evidence="5" id="KW-0560">Oxidoreductase</keyword>
<dbReference type="PROSITE" id="PS00072">
    <property type="entry name" value="ACYL_COA_DH_1"/>
    <property type="match status" value="1"/>
</dbReference>
<dbReference type="PANTHER" id="PTHR43884">
    <property type="entry name" value="ACYL-COA DEHYDROGENASE"/>
    <property type="match status" value="1"/>
</dbReference>
<evidence type="ECO:0000256" key="2">
    <source>
        <dbReference type="ARBA" id="ARBA00009347"/>
    </source>
</evidence>
<evidence type="ECO:0000256" key="3">
    <source>
        <dbReference type="ARBA" id="ARBA00022630"/>
    </source>
</evidence>
<evidence type="ECO:0000313" key="9">
    <source>
        <dbReference type="EMBL" id="GHO54659.1"/>
    </source>
</evidence>
<feature type="domain" description="Acyl-CoA dehydrogenase/oxidase N-terminal" evidence="8">
    <location>
        <begin position="7"/>
        <end position="118"/>
    </location>
</feature>
<protein>
    <submittedName>
        <fullName evidence="9">Acyl-CoA dehydrogenase</fullName>
    </submittedName>
</protein>
<keyword evidence="3 5" id="KW-0285">Flavoprotein</keyword>
<dbReference type="InterPro" id="IPR006091">
    <property type="entry name" value="Acyl-CoA_Oxase/DH_mid-dom"/>
</dbReference>
<feature type="domain" description="Acyl-CoA dehydrogenase/oxidase C-terminal" evidence="6">
    <location>
        <begin position="229"/>
        <end position="379"/>
    </location>
</feature>
<comment type="cofactor">
    <cofactor evidence="1 5">
        <name>FAD</name>
        <dbReference type="ChEBI" id="CHEBI:57692"/>
    </cofactor>
</comment>
<dbReference type="InterPro" id="IPR009075">
    <property type="entry name" value="AcylCo_DH/oxidase_C"/>
</dbReference>
<evidence type="ECO:0000259" key="7">
    <source>
        <dbReference type="Pfam" id="PF02770"/>
    </source>
</evidence>
<feature type="domain" description="Acyl-CoA oxidase/dehydrogenase middle" evidence="7">
    <location>
        <begin position="122"/>
        <end position="217"/>
    </location>
</feature>
<dbReference type="PANTHER" id="PTHR43884:SF12">
    <property type="entry name" value="ISOVALERYL-COA DEHYDROGENASE, MITOCHONDRIAL-RELATED"/>
    <property type="match status" value="1"/>
</dbReference>
<dbReference type="InterPro" id="IPR036250">
    <property type="entry name" value="AcylCo_DH-like_C"/>
</dbReference>
<dbReference type="CDD" id="cd01158">
    <property type="entry name" value="SCAD_SBCAD"/>
    <property type="match status" value="1"/>
</dbReference>
<dbReference type="PROSITE" id="PS00073">
    <property type="entry name" value="ACYL_COA_DH_2"/>
    <property type="match status" value="1"/>
</dbReference>
<dbReference type="EMBL" id="BNJG01000001">
    <property type="protein sequence ID" value="GHO54659.1"/>
    <property type="molecule type" value="Genomic_DNA"/>
</dbReference>
<keyword evidence="10" id="KW-1185">Reference proteome</keyword>
<dbReference type="InterPro" id="IPR013786">
    <property type="entry name" value="AcylCoA_DH/ox_N"/>
</dbReference>
<comment type="similarity">
    <text evidence="2 5">Belongs to the acyl-CoA dehydrogenase family.</text>
</comment>
<dbReference type="Proteomes" id="UP000654345">
    <property type="component" value="Unassembled WGS sequence"/>
</dbReference>
<dbReference type="PIRSF" id="PIRSF016578">
    <property type="entry name" value="HsaA"/>
    <property type="match status" value="1"/>
</dbReference>